<evidence type="ECO:0000313" key="1">
    <source>
        <dbReference type="EMBL" id="GGC62195.1"/>
    </source>
</evidence>
<accession>A0A916U871</accession>
<dbReference type="AlphaFoldDB" id="A0A916U871"/>
<reference evidence="1" key="2">
    <citation type="submission" date="2020-09" db="EMBL/GenBank/DDBJ databases">
        <authorList>
            <person name="Sun Q."/>
            <person name="Zhou Y."/>
        </authorList>
    </citation>
    <scope>NUCLEOTIDE SEQUENCE</scope>
    <source>
        <strain evidence="1">CGMCC 1.10998</strain>
    </source>
</reference>
<dbReference type="Pfam" id="PF13663">
    <property type="entry name" value="DUF4148"/>
    <property type="match status" value="1"/>
</dbReference>
<protein>
    <recommendedName>
        <fullName evidence="3">DUF4148 domain-containing protein</fullName>
    </recommendedName>
</protein>
<dbReference type="InterPro" id="IPR025421">
    <property type="entry name" value="DUF4148"/>
</dbReference>
<organism evidence="1 2">
    <name type="scientific">Undibacterium terreum</name>
    <dbReference type="NCBI Taxonomy" id="1224302"/>
    <lineage>
        <taxon>Bacteria</taxon>
        <taxon>Pseudomonadati</taxon>
        <taxon>Pseudomonadota</taxon>
        <taxon>Betaproteobacteria</taxon>
        <taxon>Burkholderiales</taxon>
        <taxon>Oxalobacteraceae</taxon>
        <taxon>Undibacterium</taxon>
    </lineage>
</organism>
<gene>
    <name evidence="1" type="ORF">GCM10011396_06320</name>
</gene>
<reference evidence="1" key="1">
    <citation type="journal article" date="2014" name="Int. J. Syst. Evol. Microbiol.">
        <title>Complete genome sequence of Corynebacterium casei LMG S-19264T (=DSM 44701T), isolated from a smear-ripened cheese.</title>
        <authorList>
            <consortium name="US DOE Joint Genome Institute (JGI-PGF)"/>
            <person name="Walter F."/>
            <person name="Albersmeier A."/>
            <person name="Kalinowski J."/>
            <person name="Ruckert C."/>
        </authorList>
    </citation>
    <scope>NUCLEOTIDE SEQUENCE</scope>
    <source>
        <strain evidence="1">CGMCC 1.10998</strain>
    </source>
</reference>
<comment type="caution">
    <text evidence="1">The sequence shown here is derived from an EMBL/GenBank/DDBJ whole genome shotgun (WGS) entry which is preliminary data.</text>
</comment>
<name>A0A916U871_9BURK</name>
<keyword evidence="2" id="KW-1185">Reference proteome</keyword>
<dbReference type="EMBL" id="BMED01000001">
    <property type="protein sequence ID" value="GGC62195.1"/>
    <property type="molecule type" value="Genomic_DNA"/>
</dbReference>
<evidence type="ECO:0008006" key="3">
    <source>
        <dbReference type="Google" id="ProtNLM"/>
    </source>
</evidence>
<evidence type="ECO:0000313" key="2">
    <source>
        <dbReference type="Proteomes" id="UP000637423"/>
    </source>
</evidence>
<dbReference type="Proteomes" id="UP000637423">
    <property type="component" value="Unassembled WGS sequence"/>
</dbReference>
<sequence>MIAAAILTFSGAAVFAGDFGGEPYVNFPVPNSFSNAATGSKTKAEVQAELVQARAQGQYTGGEAYVSMVGKNTGSTVSRAEVKADAIKAAANDSRRNAKYNAGG</sequence>
<proteinExistence type="predicted"/>